<dbReference type="InterPro" id="IPR000217">
    <property type="entry name" value="Tubulin"/>
</dbReference>
<dbReference type="Proteomes" id="UP001280581">
    <property type="component" value="Unassembled WGS sequence"/>
</dbReference>
<dbReference type="Gene3D" id="3.40.50.1440">
    <property type="entry name" value="Tubulin/FtsZ, GTPase domain"/>
    <property type="match status" value="1"/>
</dbReference>
<dbReference type="InterPro" id="IPR036525">
    <property type="entry name" value="Tubulin/FtsZ_GTPase_sf"/>
</dbReference>
<dbReference type="PRINTS" id="PR01162">
    <property type="entry name" value="ALPHATUBULIN"/>
</dbReference>
<reference evidence="19 20" key="1">
    <citation type="submission" date="2021-02" db="EMBL/GenBank/DDBJ databases">
        <title>Genome assembly of Pseudopithomyces chartarum.</title>
        <authorList>
            <person name="Jauregui R."/>
            <person name="Singh J."/>
            <person name="Voisey C."/>
        </authorList>
    </citation>
    <scope>NUCLEOTIDE SEQUENCE [LARGE SCALE GENOMIC DNA]</scope>
    <source>
        <strain evidence="19 20">AGR01</strain>
    </source>
</reference>
<comment type="function">
    <text evidence="14">Tubulin is the major constituent of microtubules, a cylinder consisting of laterally associated linear protofilaments composed of alpha- and beta-tubulin heterodimers. Microtubules grow by the addition of GTP-tubulin dimers to the microtubule end, where a stabilizing cap forms. Below the cap, tubulin dimers are in GDP-bound state, owing to GTPase activity of alpha-tubulin.</text>
</comment>
<evidence type="ECO:0000256" key="1">
    <source>
        <dbReference type="ARBA" id="ARBA00001946"/>
    </source>
</evidence>
<comment type="caution">
    <text evidence="19">The sequence shown here is derived from an EMBL/GenBank/DDBJ whole genome shotgun (WGS) entry which is preliminary data.</text>
</comment>
<organism evidence="19 20">
    <name type="scientific">Pseudopithomyces chartarum</name>
    <dbReference type="NCBI Taxonomy" id="1892770"/>
    <lineage>
        <taxon>Eukaryota</taxon>
        <taxon>Fungi</taxon>
        <taxon>Dikarya</taxon>
        <taxon>Ascomycota</taxon>
        <taxon>Pezizomycotina</taxon>
        <taxon>Dothideomycetes</taxon>
        <taxon>Pleosporomycetidae</taxon>
        <taxon>Pleosporales</taxon>
        <taxon>Massarineae</taxon>
        <taxon>Didymosphaeriaceae</taxon>
        <taxon>Pseudopithomyces</taxon>
    </lineage>
</organism>
<keyword evidence="6" id="KW-0493">Microtubule</keyword>
<protein>
    <recommendedName>
        <fullName evidence="21">Tubulin alpha chain</fullName>
    </recommendedName>
</protein>
<dbReference type="FunFam" id="3.30.1330.20:FF:000006">
    <property type="entry name" value="Tubulin alpha chain"/>
    <property type="match status" value="1"/>
</dbReference>
<dbReference type="Pfam" id="PF03953">
    <property type="entry name" value="Tubulin_C"/>
    <property type="match status" value="1"/>
</dbReference>
<evidence type="ECO:0000256" key="8">
    <source>
        <dbReference type="ARBA" id="ARBA00022741"/>
    </source>
</evidence>
<evidence type="ECO:0000256" key="14">
    <source>
        <dbReference type="ARBA" id="ARBA00034296"/>
    </source>
</evidence>
<dbReference type="PANTHER" id="PTHR11588">
    <property type="entry name" value="TUBULIN"/>
    <property type="match status" value="1"/>
</dbReference>
<dbReference type="InterPro" id="IPR037103">
    <property type="entry name" value="Tubulin/FtsZ-like_C"/>
</dbReference>
<dbReference type="InterPro" id="IPR025337">
    <property type="entry name" value="Questin_oxidase-like"/>
</dbReference>
<evidence type="ECO:0000313" key="19">
    <source>
        <dbReference type="EMBL" id="KAK3208790.1"/>
    </source>
</evidence>
<comment type="subcellular location">
    <subcellularLocation>
        <location evidence="2">Cytoplasm</location>
        <location evidence="2">Cytoskeleton</location>
    </subcellularLocation>
</comment>
<feature type="domain" description="Tubulin/FtsZ GTPase" evidence="17">
    <location>
        <begin position="50"/>
        <end position="247"/>
    </location>
</feature>
<evidence type="ECO:0000259" key="18">
    <source>
        <dbReference type="SMART" id="SM00865"/>
    </source>
</evidence>
<dbReference type="Pfam" id="PF00091">
    <property type="entry name" value="Tubulin"/>
    <property type="match status" value="1"/>
</dbReference>
<evidence type="ECO:0000256" key="7">
    <source>
        <dbReference type="ARBA" id="ARBA00022723"/>
    </source>
</evidence>
<evidence type="ECO:0000256" key="3">
    <source>
        <dbReference type="ARBA" id="ARBA00009636"/>
    </source>
</evidence>
<keyword evidence="8" id="KW-0547">Nucleotide-binding</keyword>
<dbReference type="SMART" id="SM00864">
    <property type="entry name" value="Tubulin"/>
    <property type="match status" value="1"/>
</dbReference>
<feature type="domain" description="Tubulin/FtsZ 2-layer sandwich" evidence="18">
    <location>
        <begin position="249"/>
        <end position="394"/>
    </location>
</feature>
<keyword evidence="10" id="KW-0460">Magnesium</keyword>
<dbReference type="CDD" id="cd02186">
    <property type="entry name" value="alpha_tubulin"/>
    <property type="match status" value="1"/>
</dbReference>
<keyword evidence="20" id="KW-1185">Reference proteome</keyword>
<keyword evidence="5" id="KW-0963">Cytoplasm</keyword>
<dbReference type="InterPro" id="IPR008280">
    <property type="entry name" value="Tub_FtsZ_C"/>
</dbReference>
<dbReference type="PROSITE" id="PS00227">
    <property type="entry name" value="TUBULIN"/>
    <property type="match status" value="1"/>
</dbReference>
<dbReference type="SUPFAM" id="SSF52490">
    <property type="entry name" value="Tubulin nucleotide-binding domain-like"/>
    <property type="match status" value="1"/>
</dbReference>
<dbReference type="GO" id="GO:0046872">
    <property type="term" value="F:metal ion binding"/>
    <property type="evidence" value="ECO:0007669"/>
    <property type="project" value="UniProtKB-KW"/>
</dbReference>
<evidence type="ECO:0000256" key="13">
    <source>
        <dbReference type="ARBA" id="ARBA00023212"/>
    </source>
</evidence>
<dbReference type="EMBL" id="WVTA01000007">
    <property type="protein sequence ID" value="KAK3208790.1"/>
    <property type="molecule type" value="Genomic_DNA"/>
</dbReference>
<dbReference type="InterPro" id="IPR023123">
    <property type="entry name" value="Tubulin_C"/>
</dbReference>
<dbReference type="InterPro" id="IPR017975">
    <property type="entry name" value="Tubulin_CS"/>
</dbReference>
<keyword evidence="12" id="KW-0342">GTP-binding</keyword>
<evidence type="ECO:0000256" key="2">
    <source>
        <dbReference type="ARBA" id="ARBA00004245"/>
    </source>
</evidence>
<evidence type="ECO:0000256" key="11">
    <source>
        <dbReference type="ARBA" id="ARBA00023002"/>
    </source>
</evidence>
<accession>A0AAN6RHE7</accession>
<evidence type="ECO:0000259" key="17">
    <source>
        <dbReference type="SMART" id="SM00864"/>
    </source>
</evidence>
<dbReference type="GO" id="GO:0016787">
    <property type="term" value="F:hydrolase activity"/>
    <property type="evidence" value="ECO:0007669"/>
    <property type="project" value="UniProtKB-KW"/>
</dbReference>
<dbReference type="SMART" id="SM00865">
    <property type="entry name" value="Tubulin_C"/>
    <property type="match status" value="1"/>
</dbReference>
<dbReference type="Gene3D" id="3.30.1330.20">
    <property type="entry name" value="Tubulin/FtsZ, C-terminal domain"/>
    <property type="match status" value="1"/>
</dbReference>
<keyword evidence="13" id="KW-0206">Cytoskeleton</keyword>
<dbReference type="GO" id="GO:0007017">
    <property type="term" value="P:microtubule-based process"/>
    <property type="evidence" value="ECO:0007669"/>
    <property type="project" value="InterPro"/>
</dbReference>
<evidence type="ECO:0000256" key="15">
    <source>
        <dbReference type="ARBA" id="ARBA00049117"/>
    </source>
</evidence>
<dbReference type="FunFam" id="3.40.50.1440:FF:000011">
    <property type="entry name" value="Tubulin alpha chain"/>
    <property type="match status" value="1"/>
</dbReference>
<proteinExistence type="inferred from homology"/>
<evidence type="ECO:0000256" key="10">
    <source>
        <dbReference type="ARBA" id="ARBA00022842"/>
    </source>
</evidence>
<dbReference type="SUPFAM" id="SSF55307">
    <property type="entry name" value="Tubulin C-terminal domain-like"/>
    <property type="match status" value="1"/>
</dbReference>
<dbReference type="Pfam" id="PF14027">
    <property type="entry name" value="Questin_oxidase"/>
    <property type="match status" value="1"/>
</dbReference>
<evidence type="ECO:0000256" key="16">
    <source>
        <dbReference type="SAM" id="MobiDB-lite"/>
    </source>
</evidence>
<dbReference type="GO" id="GO:0016491">
    <property type="term" value="F:oxidoreductase activity"/>
    <property type="evidence" value="ECO:0007669"/>
    <property type="project" value="UniProtKB-KW"/>
</dbReference>
<feature type="compositionally biased region" description="Acidic residues" evidence="16">
    <location>
        <begin position="437"/>
        <end position="447"/>
    </location>
</feature>
<feature type="compositionally biased region" description="Basic residues" evidence="16">
    <location>
        <begin position="458"/>
        <end position="467"/>
    </location>
</feature>
<feature type="region of interest" description="Disordered" evidence="16">
    <location>
        <begin position="437"/>
        <end position="474"/>
    </location>
</feature>
<dbReference type="InterPro" id="IPR003008">
    <property type="entry name" value="Tubulin_FtsZ_GTPase"/>
</dbReference>
<evidence type="ECO:0000256" key="9">
    <source>
        <dbReference type="ARBA" id="ARBA00022801"/>
    </source>
</evidence>
<comment type="catalytic activity">
    <reaction evidence="15">
        <text>GTP + H2O = GDP + phosphate + H(+)</text>
        <dbReference type="Rhea" id="RHEA:19669"/>
        <dbReference type="ChEBI" id="CHEBI:15377"/>
        <dbReference type="ChEBI" id="CHEBI:15378"/>
        <dbReference type="ChEBI" id="CHEBI:37565"/>
        <dbReference type="ChEBI" id="CHEBI:43474"/>
        <dbReference type="ChEBI" id="CHEBI:58189"/>
    </reaction>
    <physiologicalReaction direction="left-to-right" evidence="15">
        <dbReference type="Rhea" id="RHEA:19670"/>
    </physiologicalReaction>
</comment>
<dbReference type="InterPro" id="IPR018316">
    <property type="entry name" value="Tubulin/FtsZ_2-layer-sand-dom"/>
</dbReference>
<gene>
    <name evidence="19" type="ORF">GRF29_77g2019378</name>
</gene>
<dbReference type="InterPro" id="IPR002452">
    <property type="entry name" value="Alpha_tubulin"/>
</dbReference>
<dbReference type="GO" id="GO:0005874">
    <property type="term" value="C:microtubule"/>
    <property type="evidence" value="ECO:0007669"/>
    <property type="project" value="UniProtKB-KW"/>
</dbReference>
<comment type="similarity">
    <text evidence="3">Belongs to the tubulin family.</text>
</comment>
<keyword evidence="9" id="KW-0378">Hydrolase</keyword>
<dbReference type="GO" id="GO:0005200">
    <property type="term" value="F:structural constituent of cytoskeleton"/>
    <property type="evidence" value="ECO:0007669"/>
    <property type="project" value="InterPro"/>
</dbReference>
<evidence type="ECO:0000256" key="6">
    <source>
        <dbReference type="ARBA" id="ARBA00022701"/>
    </source>
</evidence>
<dbReference type="Gene3D" id="1.10.287.600">
    <property type="entry name" value="Helix hairpin bin"/>
    <property type="match status" value="1"/>
</dbReference>
<comment type="cofactor">
    <cofactor evidence="1">
        <name>Mg(2+)</name>
        <dbReference type="ChEBI" id="CHEBI:18420"/>
    </cofactor>
</comment>
<name>A0AAN6RHE7_9PLEO</name>
<evidence type="ECO:0000256" key="5">
    <source>
        <dbReference type="ARBA" id="ARBA00022490"/>
    </source>
</evidence>
<evidence type="ECO:0000256" key="12">
    <source>
        <dbReference type="ARBA" id="ARBA00023134"/>
    </source>
</evidence>
<keyword evidence="11" id="KW-0560">Oxidoreductase</keyword>
<evidence type="ECO:0000256" key="4">
    <source>
        <dbReference type="ARBA" id="ARBA00011747"/>
    </source>
</evidence>
<comment type="subunit">
    <text evidence="4">Dimer of alpha and beta chains. A typical microtubule is a hollow water-filled tube with an outer diameter of 25 nm and an inner diameter of 15 nM. Alpha-beta heterodimers associate head-to-tail to form protofilaments running lengthwise along the microtubule wall with the beta-tubulin subunit facing the microtubule plus end conferring a structural polarity. Microtubules usually have 13 protofilaments but different protofilament numbers can be found in some organisms and specialized cells.</text>
</comment>
<dbReference type="GO" id="GO:0005525">
    <property type="term" value="F:GTP binding"/>
    <property type="evidence" value="ECO:0007669"/>
    <property type="project" value="UniProtKB-KW"/>
</dbReference>
<sequence length="909" mass="102839">MRGEICHLHIGQAGVQLGNSAWELYLLEHGLKADGRPDPDAKDAAEGGSYETFFTETGSGKYVPRSIFVDLDPSPIDEIRTGAYRQLYHPELLVSGKEDAANNYARGHYTIGKEMVDTVVEKIRRVADNCSSLQGFLIFHSFGGGTGSGFGALLLERLSTDYGKKCKLEFAVYPAPRVSTSVVEPYNAVLSTHSTIENSDCTFLVDNEAVYDICRRSLDIPRPNYEHLNRLIAQVVSSITSSLRFDGALNVDLNEFQTNLVPYPRIHYPLISYAPVVSAKKSSHESFKVSDLTFQCFEPNNQMVVCDPRNGKYMAVALLYRGDIVPRDCTVAAAALKAKSSFNLVEWCPTGFKLGINYTKPISPPGSELASVDRSVSMLSNTTAIAEAWSRLDHKFDLMYSKRAFVHWYVGEGMEEGEFSEAREDLAALEKDYEEVASDGLDEEVEEGERRRGIASPHRPKLKHRSDHRGASPQRRTIFPLIKPPKHVHSPFFQATGLPQLGRQALPLHRHPPVPTHDVETAAEKRPRTLKHLLKANHANHSIIYHDLRFHNHAPHILGSAYILGATAEHLNDIYEKESEELEPWRDAPGEISRDDWREFLGKREYQRAFVDFFEDQLVAKRYDWKALLEEYMFEGGEPLINGLVSGLAHPLIHLGYAYELNSRTVAIEALALGTCFYSSLHKYVDDPKYTRPSPVQSKSLLDILQEVKKDKRFDGLYEKRSGDITKVLGEREDAFLEYWNAWDLTDPKKQFEESQQAAVGILVGTEAAEDARFDFFFVHLLTSSNAVRLLLPVIPAKFHISVVRQWWLFTLAVYIAQTQPEIKLERITGYDVQGRNWKFILDKALNSSHSLDAHFVKALRSFQVASETWGDDQQFYLKAAIRFADEFTRWGGFETTEDDVAYAYPELL</sequence>
<evidence type="ECO:0008006" key="21">
    <source>
        <dbReference type="Google" id="ProtNLM"/>
    </source>
</evidence>
<dbReference type="PRINTS" id="PR01161">
    <property type="entry name" value="TUBULIN"/>
</dbReference>
<keyword evidence="7" id="KW-0479">Metal-binding</keyword>
<dbReference type="FunFam" id="1.10.287.600:FF:000005">
    <property type="entry name" value="Tubulin alpha chain"/>
    <property type="match status" value="1"/>
</dbReference>
<dbReference type="AlphaFoldDB" id="A0AAN6RHE7"/>
<evidence type="ECO:0000313" key="20">
    <source>
        <dbReference type="Proteomes" id="UP001280581"/>
    </source>
</evidence>